<dbReference type="CDD" id="cd00082">
    <property type="entry name" value="HisKA"/>
    <property type="match status" value="1"/>
</dbReference>
<comment type="catalytic activity">
    <reaction evidence="1">
        <text>ATP + protein L-histidine = ADP + protein N-phospho-L-histidine.</text>
        <dbReference type="EC" id="2.7.13.3"/>
    </reaction>
</comment>
<evidence type="ECO:0000256" key="1">
    <source>
        <dbReference type="ARBA" id="ARBA00000085"/>
    </source>
</evidence>
<dbReference type="Gene3D" id="3.30.565.10">
    <property type="entry name" value="Histidine kinase-like ATPase, C-terminal domain"/>
    <property type="match status" value="1"/>
</dbReference>
<dbReference type="KEGG" id="puo:RZN69_04695"/>
<dbReference type="SUPFAM" id="SSF55874">
    <property type="entry name" value="ATPase domain of HSP90 chaperone/DNA topoisomerase II/histidine kinase"/>
    <property type="match status" value="1"/>
</dbReference>
<dbReference type="FunFam" id="1.10.287.130:FF:000001">
    <property type="entry name" value="Two-component sensor histidine kinase"/>
    <property type="match status" value="1"/>
</dbReference>
<dbReference type="InterPro" id="IPR005467">
    <property type="entry name" value="His_kinase_dom"/>
</dbReference>
<dbReference type="Gene3D" id="1.10.287.130">
    <property type="match status" value="1"/>
</dbReference>
<dbReference type="PROSITE" id="PS50109">
    <property type="entry name" value="HIS_KIN"/>
    <property type="match status" value="1"/>
</dbReference>
<dbReference type="SUPFAM" id="SSF47384">
    <property type="entry name" value="Homodimeric domain of signal transducing histidine kinase"/>
    <property type="match status" value="1"/>
</dbReference>
<reference evidence="9 10" key="1">
    <citation type="submission" date="2023-10" db="EMBL/GenBank/DDBJ databases">
        <title>Rubellicoccus peritrichatus gen. nov., sp. nov., isolated from an algae of coral reef tank.</title>
        <authorList>
            <person name="Luo J."/>
        </authorList>
    </citation>
    <scope>NUCLEOTIDE SEQUENCE [LARGE SCALE GENOMIC DNA]</scope>
    <source>
        <strain evidence="9 10">CR14</strain>
    </source>
</reference>
<feature type="transmembrane region" description="Helical" evidence="7">
    <location>
        <begin position="404"/>
        <end position="426"/>
    </location>
</feature>
<name>A0AAQ3QWX5_9BACT</name>
<evidence type="ECO:0000259" key="8">
    <source>
        <dbReference type="PROSITE" id="PS50109"/>
    </source>
</evidence>
<sequence>MPIRPIFLAWLLLLGATLAIGGLAWWLLGREASRVESLAAGTLAKRVATVAESVDFLMDEIKTGVSDALLAVDDVAQPRQALAELVSTNPYVQTGFFFRESDGVTVWYGDRGEFPDPSDLQEPANDTGLTYPWTLVDLSVDSKKPERIEKAIPTAPAQRPVPFQQAISAPSDAYAAPEVDIATLNAFDDSAYANQSEYAYDINSNVALKQQRAAVRQFNISNRNSLKSKISAESKIAELGDFVNEDVSNTYALKEPFAASNSDFPSLLENDSFLAPSVAQQEEIVFPLPQRQGWFTAQLDGFVEWMLWVEMPRSLNVLGVWLDRDAVIAELAKTINLSQRDGILVTLVDPQGRMVVGQSRQSKSYEEIPPSPELSLAVGTALPGWRIEAFQPNGSNPFGRSFRLLGGVVVAGLCLAIMAGGSLLVWQARRDAHEAQRKTTFVANVSHELKTPLTSIRLFAEMLQDGRVKDPGKRAKYLETMVTETQRLTRLVNNVLDFSRLDRGNRDFKQESQDLVATVNGIVEPQMARLASEGLKVELVLPDEPLQRIIDRDALEQVLLNLLDNAAKYAASGKKAEVRLEAHEHEWSLSVCDWGPGIPARERARVFDAFYRLDDRLTTDRAGCGLGLSITARLVNGLGGEIQLLPNQPQGCCFRLTFKERTIS</sequence>
<dbReference type="InterPro" id="IPR004358">
    <property type="entry name" value="Sig_transdc_His_kin-like_C"/>
</dbReference>
<dbReference type="PRINTS" id="PR00344">
    <property type="entry name" value="BCTRLSENSOR"/>
</dbReference>
<keyword evidence="7" id="KW-0472">Membrane</keyword>
<keyword evidence="4" id="KW-0808">Transferase</keyword>
<dbReference type="EMBL" id="CP136920">
    <property type="protein sequence ID" value="WOO42377.1"/>
    <property type="molecule type" value="Genomic_DNA"/>
</dbReference>
<feature type="domain" description="Histidine kinase" evidence="8">
    <location>
        <begin position="444"/>
        <end position="662"/>
    </location>
</feature>
<evidence type="ECO:0000256" key="4">
    <source>
        <dbReference type="ARBA" id="ARBA00022679"/>
    </source>
</evidence>
<evidence type="ECO:0000313" key="9">
    <source>
        <dbReference type="EMBL" id="WOO42377.1"/>
    </source>
</evidence>
<dbReference type="GO" id="GO:0000155">
    <property type="term" value="F:phosphorelay sensor kinase activity"/>
    <property type="evidence" value="ECO:0007669"/>
    <property type="project" value="InterPro"/>
</dbReference>
<evidence type="ECO:0000256" key="3">
    <source>
        <dbReference type="ARBA" id="ARBA00022553"/>
    </source>
</evidence>
<dbReference type="PANTHER" id="PTHR43711">
    <property type="entry name" value="TWO-COMPONENT HISTIDINE KINASE"/>
    <property type="match status" value="1"/>
</dbReference>
<keyword evidence="10" id="KW-1185">Reference proteome</keyword>
<dbReference type="InterPro" id="IPR003661">
    <property type="entry name" value="HisK_dim/P_dom"/>
</dbReference>
<keyword evidence="7" id="KW-1133">Transmembrane helix</keyword>
<dbReference type="InterPro" id="IPR050736">
    <property type="entry name" value="Sensor_HK_Regulatory"/>
</dbReference>
<evidence type="ECO:0000256" key="5">
    <source>
        <dbReference type="ARBA" id="ARBA00022777"/>
    </source>
</evidence>
<gene>
    <name evidence="9" type="ORF">RZN69_04695</name>
</gene>
<keyword evidence="3" id="KW-0597">Phosphoprotein</keyword>
<feature type="transmembrane region" description="Helical" evidence="7">
    <location>
        <begin position="6"/>
        <end position="28"/>
    </location>
</feature>
<accession>A0AAQ3QWX5</accession>
<dbReference type="SMART" id="SM00388">
    <property type="entry name" value="HisKA"/>
    <property type="match status" value="1"/>
</dbReference>
<dbReference type="PANTHER" id="PTHR43711:SF1">
    <property type="entry name" value="HISTIDINE KINASE 1"/>
    <property type="match status" value="1"/>
</dbReference>
<dbReference type="Pfam" id="PF00512">
    <property type="entry name" value="HisKA"/>
    <property type="match status" value="1"/>
</dbReference>
<keyword evidence="6" id="KW-0902">Two-component regulatory system</keyword>
<dbReference type="CDD" id="cd00075">
    <property type="entry name" value="HATPase"/>
    <property type="match status" value="1"/>
</dbReference>
<dbReference type="Proteomes" id="UP001304300">
    <property type="component" value="Chromosome"/>
</dbReference>
<dbReference type="SMART" id="SM00387">
    <property type="entry name" value="HATPase_c"/>
    <property type="match status" value="1"/>
</dbReference>
<protein>
    <recommendedName>
        <fullName evidence="2">histidine kinase</fullName>
        <ecNumber evidence="2">2.7.13.3</ecNumber>
    </recommendedName>
</protein>
<dbReference type="RefSeq" id="WP_317834896.1">
    <property type="nucleotide sequence ID" value="NZ_CP136920.1"/>
</dbReference>
<dbReference type="AlphaFoldDB" id="A0AAQ3QWX5"/>
<evidence type="ECO:0000313" key="10">
    <source>
        <dbReference type="Proteomes" id="UP001304300"/>
    </source>
</evidence>
<keyword evidence="5 9" id="KW-0418">Kinase</keyword>
<dbReference type="Pfam" id="PF02518">
    <property type="entry name" value="HATPase_c"/>
    <property type="match status" value="1"/>
</dbReference>
<organism evidence="9 10">
    <name type="scientific">Rubellicoccus peritrichatus</name>
    <dbReference type="NCBI Taxonomy" id="3080537"/>
    <lineage>
        <taxon>Bacteria</taxon>
        <taxon>Pseudomonadati</taxon>
        <taxon>Verrucomicrobiota</taxon>
        <taxon>Opitutia</taxon>
        <taxon>Puniceicoccales</taxon>
        <taxon>Cerasicoccaceae</taxon>
        <taxon>Rubellicoccus</taxon>
    </lineage>
</organism>
<keyword evidence="7" id="KW-0812">Transmembrane</keyword>
<dbReference type="InterPro" id="IPR036890">
    <property type="entry name" value="HATPase_C_sf"/>
</dbReference>
<dbReference type="InterPro" id="IPR003594">
    <property type="entry name" value="HATPase_dom"/>
</dbReference>
<proteinExistence type="predicted"/>
<dbReference type="InterPro" id="IPR036097">
    <property type="entry name" value="HisK_dim/P_sf"/>
</dbReference>
<evidence type="ECO:0000256" key="7">
    <source>
        <dbReference type="SAM" id="Phobius"/>
    </source>
</evidence>
<dbReference type="EC" id="2.7.13.3" evidence="2"/>
<evidence type="ECO:0000256" key="2">
    <source>
        <dbReference type="ARBA" id="ARBA00012438"/>
    </source>
</evidence>
<evidence type="ECO:0000256" key="6">
    <source>
        <dbReference type="ARBA" id="ARBA00023012"/>
    </source>
</evidence>